<dbReference type="Proteomes" id="UP000826195">
    <property type="component" value="Unassembled WGS sequence"/>
</dbReference>
<accession>A0AAV7IGJ0</accession>
<evidence type="ECO:0000313" key="3">
    <source>
        <dbReference type="Proteomes" id="UP000826195"/>
    </source>
</evidence>
<comment type="caution">
    <text evidence="2">The sequence shown here is derived from an EMBL/GenBank/DDBJ whole genome shotgun (WGS) entry which is preliminary data.</text>
</comment>
<protein>
    <submittedName>
        <fullName evidence="2">Uncharacterized protein</fullName>
    </submittedName>
</protein>
<evidence type="ECO:0000256" key="1">
    <source>
        <dbReference type="SAM" id="MobiDB-lite"/>
    </source>
</evidence>
<feature type="compositionally biased region" description="Basic and acidic residues" evidence="1">
    <location>
        <begin position="51"/>
        <end position="60"/>
    </location>
</feature>
<organism evidence="2 3">
    <name type="scientific">Cotesia glomerata</name>
    <name type="common">Lepidopteran parasitic wasp</name>
    <name type="synonym">Apanteles glomeratus</name>
    <dbReference type="NCBI Taxonomy" id="32391"/>
    <lineage>
        <taxon>Eukaryota</taxon>
        <taxon>Metazoa</taxon>
        <taxon>Ecdysozoa</taxon>
        <taxon>Arthropoda</taxon>
        <taxon>Hexapoda</taxon>
        <taxon>Insecta</taxon>
        <taxon>Pterygota</taxon>
        <taxon>Neoptera</taxon>
        <taxon>Endopterygota</taxon>
        <taxon>Hymenoptera</taxon>
        <taxon>Apocrita</taxon>
        <taxon>Ichneumonoidea</taxon>
        <taxon>Braconidae</taxon>
        <taxon>Microgastrinae</taxon>
        <taxon>Cotesia</taxon>
    </lineage>
</organism>
<proteinExistence type="predicted"/>
<name>A0AAV7IGJ0_COTGL</name>
<gene>
    <name evidence="2" type="ORF">KQX54_000507</name>
</gene>
<dbReference type="AlphaFoldDB" id="A0AAV7IGJ0"/>
<feature type="region of interest" description="Disordered" evidence="1">
    <location>
        <begin position="1"/>
        <end position="60"/>
    </location>
</feature>
<sequence length="225" mass="24977">MSSDDDAVQDQDPPQDRNPANNEDPVIPTTRPPATLPGCVITPPPSSSRQDTSRTEPDPLVLERRRLTAERLPIQAEVTDLERQVSEMLVTLNANPLGSSDVLRDRLLRALKRNIDPETVWTLEDQPITRFSDEITDKGVHNLFILPPRCGEAATTTMTTTTTITTMATGLLTVKTTPTSTGGYRRNHDPICLLACHRGAGDQSRAHEPPEVQCRYVSHRERTPR</sequence>
<keyword evidence="3" id="KW-1185">Reference proteome</keyword>
<evidence type="ECO:0000313" key="2">
    <source>
        <dbReference type="EMBL" id="KAH0551176.1"/>
    </source>
</evidence>
<dbReference type="EMBL" id="JAHXZJ010001564">
    <property type="protein sequence ID" value="KAH0551176.1"/>
    <property type="molecule type" value="Genomic_DNA"/>
</dbReference>
<reference evidence="2 3" key="1">
    <citation type="journal article" date="2021" name="J. Hered.">
        <title>A chromosome-level genome assembly of the parasitoid wasp, Cotesia glomerata (Hymenoptera: Braconidae).</title>
        <authorList>
            <person name="Pinto B.J."/>
            <person name="Weis J.J."/>
            <person name="Gamble T."/>
            <person name="Ode P.J."/>
            <person name="Paul R."/>
            <person name="Zaspel J.M."/>
        </authorList>
    </citation>
    <scope>NUCLEOTIDE SEQUENCE [LARGE SCALE GENOMIC DNA]</scope>
    <source>
        <strain evidence="2">CgM1</strain>
    </source>
</reference>